<proteinExistence type="inferred from homology"/>
<evidence type="ECO:0000256" key="2">
    <source>
        <dbReference type="ARBA" id="ARBA00022723"/>
    </source>
</evidence>
<name>B7QK70_IXOSC</name>
<feature type="region of interest" description="Disordered" evidence="5">
    <location>
        <begin position="189"/>
        <end position="210"/>
    </location>
</feature>
<dbReference type="GO" id="GO:0020037">
    <property type="term" value="F:heme binding"/>
    <property type="evidence" value="ECO:0007669"/>
    <property type="project" value="InterPro"/>
</dbReference>
<evidence type="ECO:0000256" key="1">
    <source>
        <dbReference type="ARBA" id="ARBA00010617"/>
    </source>
</evidence>
<dbReference type="Pfam" id="PF00067">
    <property type="entry name" value="p450"/>
    <property type="match status" value="1"/>
</dbReference>
<organism>
    <name type="scientific">Ixodes scapularis</name>
    <name type="common">Black-legged tick</name>
    <name type="synonym">Deer tick</name>
    <dbReference type="NCBI Taxonomy" id="6945"/>
    <lineage>
        <taxon>Eukaryota</taxon>
        <taxon>Metazoa</taxon>
        <taxon>Ecdysozoa</taxon>
        <taxon>Arthropoda</taxon>
        <taxon>Chelicerata</taxon>
        <taxon>Arachnida</taxon>
        <taxon>Acari</taxon>
        <taxon>Parasitiformes</taxon>
        <taxon>Ixodida</taxon>
        <taxon>Ixodoidea</taxon>
        <taxon>Ixodidae</taxon>
        <taxon>Ixodinae</taxon>
        <taxon>Ixodes</taxon>
    </lineage>
</organism>
<dbReference type="EC" id="1.14.14.1" evidence="6"/>
<protein>
    <submittedName>
        <fullName evidence="6 7">Cytochrome P450, putative</fullName>
        <ecNumber evidence="6">1.14.14.1</ecNumber>
    </submittedName>
</protein>
<keyword evidence="4" id="KW-0503">Monooxygenase</keyword>
<dbReference type="InterPro" id="IPR001128">
    <property type="entry name" value="Cyt_P450"/>
</dbReference>
<evidence type="ECO:0000256" key="3">
    <source>
        <dbReference type="ARBA" id="ARBA00023004"/>
    </source>
</evidence>
<dbReference type="PANTHER" id="PTHR24300:SF375">
    <property type="entry name" value="CYTOCHROME P450 FAMILY"/>
    <property type="match status" value="1"/>
</dbReference>
<dbReference type="VEuPathDB" id="VectorBase:ISCI014294"/>
<evidence type="ECO:0000256" key="4">
    <source>
        <dbReference type="ARBA" id="ARBA00023033"/>
    </source>
</evidence>
<evidence type="ECO:0000256" key="5">
    <source>
        <dbReference type="SAM" id="MobiDB-lite"/>
    </source>
</evidence>
<keyword evidence="6" id="KW-0560">Oxidoreductase</keyword>
<keyword evidence="3" id="KW-0408">Iron</keyword>
<sequence length="210" mass="24040">MILRELGWGTAATETSIQEESRVLVKALSDLNGKPVLIRKFIMSSISAHITTLLFGVRYAHDHPVRIFLNNSFKTAGQILSLRTLVLFVPTWLYRILGLIPFSRYYTVKAAFRGVVKFIKKQVNDHMETQNDHSSRDYIDAFLKEAKERRNDLKSYIRDSNVLPYKRTAVVCLKSHGLDHKSTVFTGKQPRKQSVWRTNSVKTSTTPVAE</sequence>
<dbReference type="GO" id="GO:0005506">
    <property type="term" value="F:iron ion binding"/>
    <property type="evidence" value="ECO:0007669"/>
    <property type="project" value="InterPro"/>
</dbReference>
<dbReference type="PANTHER" id="PTHR24300">
    <property type="entry name" value="CYTOCHROME P450 508A4-RELATED"/>
    <property type="match status" value="1"/>
</dbReference>
<dbReference type="EMBL" id="DS957308">
    <property type="protein sequence ID" value="EEC19242.1"/>
    <property type="molecule type" value="Genomic_DNA"/>
</dbReference>
<dbReference type="EMBL" id="ABJB010024908">
    <property type="status" value="NOT_ANNOTATED_CDS"/>
    <property type="molecule type" value="Genomic_DNA"/>
</dbReference>
<dbReference type="EnsemblMetazoa" id="ISCW014294-RA">
    <property type="protein sequence ID" value="ISCW014294-PA"/>
    <property type="gene ID" value="ISCW014294"/>
</dbReference>
<accession>B7QK70</accession>
<dbReference type="InParanoid" id="B7QK70"/>
<gene>
    <name evidence="6" type="ORF">IscW_ISCW014294</name>
</gene>
<dbReference type="PaxDb" id="6945-B7QK70"/>
<dbReference type="EMBL" id="ABJB010770025">
    <property type="status" value="NOT_ANNOTATED_CDS"/>
    <property type="molecule type" value="Genomic_DNA"/>
</dbReference>
<dbReference type="GO" id="GO:0016712">
    <property type="term" value="F:oxidoreductase activity, acting on paired donors, with incorporation or reduction of molecular oxygen, reduced flavin or flavoprotein as one donor, and incorporation of one atom of oxygen"/>
    <property type="evidence" value="ECO:0007669"/>
    <property type="project" value="UniProtKB-EC"/>
</dbReference>
<dbReference type="InterPro" id="IPR050182">
    <property type="entry name" value="Cytochrome_P450_fam2"/>
</dbReference>
<dbReference type="Gene3D" id="1.10.630.10">
    <property type="entry name" value="Cytochrome P450"/>
    <property type="match status" value="1"/>
</dbReference>
<dbReference type="InterPro" id="IPR036396">
    <property type="entry name" value="Cyt_P450_sf"/>
</dbReference>
<dbReference type="SUPFAM" id="SSF48264">
    <property type="entry name" value="Cytochrome P450"/>
    <property type="match status" value="1"/>
</dbReference>
<reference evidence="7" key="2">
    <citation type="submission" date="2020-05" db="UniProtKB">
        <authorList>
            <consortium name="EnsemblMetazoa"/>
        </authorList>
    </citation>
    <scope>IDENTIFICATION</scope>
    <source>
        <strain evidence="7">wikel</strain>
    </source>
</reference>
<dbReference type="Proteomes" id="UP000001555">
    <property type="component" value="Unassembled WGS sequence"/>
</dbReference>
<dbReference type="VEuPathDB" id="VectorBase:ISCW014294"/>
<feature type="compositionally biased region" description="Polar residues" evidence="5">
    <location>
        <begin position="195"/>
        <end position="210"/>
    </location>
</feature>
<comment type="similarity">
    <text evidence="1">Belongs to the cytochrome P450 family.</text>
</comment>
<evidence type="ECO:0000313" key="8">
    <source>
        <dbReference type="Proteomes" id="UP000001555"/>
    </source>
</evidence>
<keyword evidence="8" id="KW-1185">Reference proteome</keyword>
<keyword evidence="2" id="KW-0479">Metal-binding</keyword>
<evidence type="ECO:0000313" key="6">
    <source>
        <dbReference type="EMBL" id="EEC19242.1"/>
    </source>
</evidence>
<dbReference type="HOGENOM" id="CLU_1311363_0_0_1"/>
<evidence type="ECO:0000313" key="7">
    <source>
        <dbReference type="EnsemblMetazoa" id="ISCW014294-PA"/>
    </source>
</evidence>
<reference evidence="6 8" key="1">
    <citation type="submission" date="2008-03" db="EMBL/GenBank/DDBJ databases">
        <title>Annotation of Ixodes scapularis.</title>
        <authorList>
            <consortium name="Ixodes scapularis Genome Project Consortium"/>
            <person name="Caler E."/>
            <person name="Hannick L.I."/>
            <person name="Bidwell S."/>
            <person name="Joardar V."/>
            <person name="Thiagarajan M."/>
            <person name="Amedeo P."/>
            <person name="Galinsky K.J."/>
            <person name="Schobel S."/>
            <person name="Inman J."/>
            <person name="Hostetler J."/>
            <person name="Miller J."/>
            <person name="Hammond M."/>
            <person name="Megy K."/>
            <person name="Lawson D."/>
            <person name="Kodira C."/>
            <person name="Sutton G."/>
            <person name="Meyer J."/>
            <person name="Hill C.A."/>
            <person name="Birren B."/>
            <person name="Nene V."/>
            <person name="Collins F."/>
            <person name="Alarcon-Chaidez F."/>
            <person name="Wikel S."/>
            <person name="Strausberg R."/>
        </authorList>
    </citation>
    <scope>NUCLEOTIDE SEQUENCE [LARGE SCALE GENOMIC DNA]</scope>
    <source>
        <strain evidence="8">Wikel</strain>
        <strain evidence="6">Wikel colony</strain>
    </source>
</reference>
<dbReference type="AlphaFoldDB" id="B7QK70"/>